<evidence type="ECO:0000256" key="3">
    <source>
        <dbReference type="ARBA" id="ARBA00022723"/>
    </source>
</evidence>
<evidence type="ECO:0000313" key="9">
    <source>
        <dbReference type="EMBL" id="MCG5030254.1"/>
    </source>
</evidence>
<dbReference type="GO" id="GO:0008237">
    <property type="term" value="F:metallopeptidase activity"/>
    <property type="evidence" value="ECO:0007669"/>
    <property type="project" value="UniProtKB-KW"/>
</dbReference>
<keyword evidence="10" id="KW-1185">Reference proteome</keyword>
<dbReference type="InterPro" id="IPR051156">
    <property type="entry name" value="Mito/Outer_Membr_Metalloprot"/>
</dbReference>
<organism evidence="9 10">
    <name type="scientific">Mesosutterella porci</name>
    <dbReference type="NCBI Taxonomy" id="2915351"/>
    <lineage>
        <taxon>Bacteria</taxon>
        <taxon>Pseudomonadati</taxon>
        <taxon>Pseudomonadota</taxon>
        <taxon>Betaproteobacteria</taxon>
        <taxon>Burkholderiales</taxon>
        <taxon>Sutterellaceae</taxon>
        <taxon>Mesosutterella</taxon>
    </lineage>
</organism>
<reference evidence="9 10" key="1">
    <citation type="submission" date="2022-02" db="EMBL/GenBank/DDBJ databases">
        <title>Mesosutterella porci, a novel member of the family Sutterellaceae from pig feces.</title>
        <authorList>
            <person name="Wylensek D."/>
            <person name="Clavel T."/>
        </authorList>
    </citation>
    <scope>NUCLEOTIDE SEQUENCE [LARGE SCALE GENOMIC DNA]</scope>
    <source>
        <strain evidence="10">oilRF-744-wt-GAM-9</strain>
    </source>
</reference>
<feature type="signal peptide" evidence="7">
    <location>
        <begin position="1"/>
        <end position="23"/>
    </location>
</feature>
<name>A0ABS9MNR2_9BURK</name>
<dbReference type="CDD" id="cd07333">
    <property type="entry name" value="M48C_bepA_like"/>
    <property type="match status" value="1"/>
</dbReference>
<feature type="domain" description="Peptidase M48" evidence="8">
    <location>
        <begin position="75"/>
        <end position="263"/>
    </location>
</feature>
<dbReference type="SUPFAM" id="SSF48452">
    <property type="entry name" value="TPR-like"/>
    <property type="match status" value="1"/>
</dbReference>
<comment type="caution">
    <text evidence="9">The sequence shown here is derived from an EMBL/GenBank/DDBJ whole genome shotgun (WGS) entry which is preliminary data.</text>
</comment>
<dbReference type="Gene3D" id="1.25.40.10">
    <property type="entry name" value="Tetratricopeptide repeat domain"/>
    <property type="match status" value="1"/>
</dbReference>
<dbReference type="Pfam" id="PF01435">
    <property type="entry name" value="Peptidase_M48"/>
    <property type="match status" value="1"/>
</dbReference>
<dbReference type="PANTHER" id="PTHR22726">
    <property type="entry name" value="METALLOENDOPEPTIDASE OMA1"/>
    <property type="match status" value="1"/>
</dbReference>
<feature type="chain" id="PRO_5046190829" evidence="7">
    <location>
        <begin position="24"/>
        <end position="502"/>
    </location>
</feature>
<evidence type="ECO:0000256" key="6">
    <source>
        <dbReference type="ARBA" id="ARBA00023049"/>
    </source>
</evidence>
<evidence type="ECO:0000313" key="10">
    <source>
        <dbReference type="Proteomes" id="UP001297600"/>
    </source>
</evidence>
<dbReference type="Gene3D" id="3.30.2010.10">
    <property type="entry name" value="Metalloproteases ('zincins'), catalytic domain"/>
    <property type="match status" value="1"/>
</dbReference>
<keyword evidence="6 9" id="KW-0482">Metalloprotease</keyword>
<dbReference type="Proteomes" id="UP001297600">
    <property type="component" value="Unassembled WGS sequence"/>
</dbReference>
<dbReference type="RefSeq" id="WP_237977909.1">
    <property type="nucleotide sequence ID" value="NZ_JAKNCT010000002.1"/>
</dbReference>
<evidence type="ECO:0000256" key="7">
    <source>
        <dbReference type="SAM" id="SignalP"/>
    </source>
</evidence>
<evidence type="ECO:0000256" key="4">
    <source>
        <dbReference type="ARBA" id="ARBA00022801"/>
    </source>
</evidence>
<protein>
    <submittedName>
        <fullName evidence="9">M48 family metalloprotease</fullName>
        <ecNumber evidence="9">3.4.24.-</ecNumber>
    </submittedName>
</protein>
<keyword evidence="4 9" id="KW-0378">Hydrolase</keyword>
<keyword evidence="3" id="KW-0479">Metal-binding</keyword>
<dbReference type="EMBL" id="JAKNCT010000002">
    <property type="protein sequence ID" value="MCG5030254.1"/>
    <property type="molecule type" value="Genomic_DNA"/>
</dbReference>
<proteinExistence type="predicted"/>
<evidence type="ECO:0000256" key="1">
    <source>
        <dbReference type="ARBA" id="ARBA00001947"/>
    </source>
</evidence>
<comment type="cofactor">
    <cofactor evidence="1">
        <name>Zn(2+)</name>
        <dbReference type="ChEBI" id="CHEBI:29105"/>
    </cofactor>
</comment>
<dbReference type="InterPro" id="IPR011990">
    <property type="entry name" value="TPR-like_helical_dom_sf"/>
</dbReference>
<accession>A0ABS9MNR2</accession>
<gene>
    <name evidence="9" type="ORF">MAF45_02125</name>
</gene>
<keyword evidence="2" id="KW-0645">Protease</keyword>
<sequence>MKSLIAYSLSLILAATPVLSASAAQGMDQVRLPAIGEPAGSGELSPEEERRIGEQSMVQIRNSRFYLDDLDVSEYLNRLGYRLVAMAPSNSYGFQFFPLKVPEINAFALPGGFIAVFSGTVLAASDESELAGVMAHEIAHVTQRHIARMFERQRGTGALAIGSFLLAILAAAAGGSSGGNAASAIVMGSQAAMISNQLKFSRSAEQEADRIGFQILTRAGYDPRGMVRFFQRLQQQSGSYDSSNSYLSDHPLTIERIGDMENRARNYPQSFRKSDDFDFLLIQARLLVLQGDRTADWEEAVRQLRLRLVGRSSGEQAAAAHYGLSVAYRQMGRAAAAYEEAEKADAAAGGRRSVFIDKNLCETRFLAAGSEAEKEAALAQMRRLCDQNPVSSMAAGAYIEALRSMGRHEEILRYLKTQGAFSQDNPAYYRYYAQSSEALGRHSESHLAIGRMYALQGEWKQAAIQFHEAEKASDGDFYTMSEIDARLREAESRMKDGEGGSR</sequence>
<evidence type="ECO:0000256" key="2">
    <source>
        <dbReference type="ARBA" id="ARBA00022670"/>
    </source>
</evidence>
<dbReference type="PANTHER" id="PTHR22726:SF1">
    <property type="entry name" value="METALLOENDOPEPTIDASE OMA1, MITOCHONDRIAL"/>
    <property type="match status" value="1"/>
</dbReference>
<dbReference type="InterPro" id="IPR001915">
    <property type="entry name" value="Peptidase_M48"/>
</dbReference>
<evidence type="ECO:0000256" key="5">
    <source>
        <dbReference type="ARBA" id="ARBA00022833"/>
    </source>
</evidence>
<evidence type="ECO:0000259" key="8">
    <source>
        <dbReference type="Pfam" id="PF01435"/>
    </source>
</evidence>
<keyword evidence="5" id="KW-0862">Zinc</keyword>
<keyword evidence="7" id="KW-0732">Signal</keyword>
<dbReference type="EC" id="3.4.24.-" evidence="9"/>